<dbReference type="Gene3D" id="3.30.310.160">
    <property type="entry name" value="YycH protein, domain 2"/>
    <property type="match status" value="1"/>
</dbReference>
<dbReference type="InterPro" id="IPR009996">
    <property type="entry name" value="YycH"/>
</dbReference>
<reference evidence="2 3" key="1">
    <citation type="submission" date="2016-06" db="EMBL/GenBank/DDBJ databases">
        <title>Domibacillus iocasae genome sequencing.</title>
        <authorList>
            <person name="Verma A."/>
            <person name="Pal Y."/>
            <person name="Ojha A.K."/>
            <person name="Krishnamurthi S."/>
        </authorList>
    </citation>
    <scope>NUCLEOTIDE SEQUENCE [LARGE SCALE GENOMIC DNA]</scope>
    <source>
        <strain evidence="2 3">DSM 29979</strain>
    </source>
</reference>
<sequence>MNYEKIKSGALALLVLISLAFTWGIWNYQPSYETIADGADDIVKEVEIGQQRKISELVKPSKIILHQGSDHYGTVSEQELDWMMEEMANWTFFEPENVSSSFVNELEFSKLLSSDSHVELFFSSSVPFNTIKTMFSFNDTIVPNAVFNRIVITEAEEENKAFVYFVSVQERLVFRSQIETRSLKEFKDHYVEDAARLEPYISHQVPQGSLLYVPKEPPVLTVQNYLSKQIDAETFKRALFNDPSYVRRGSRSGIDEYTDGSSFMRVNSSTGTITYVNPAETPQSMPLDQLIEKSINFVNDHKGWVDDYRLFTAEPGLSNIGYRLFSGDFPVFDSQSMAELSQIWGQDRIYQYERSSFIVQLDKPLPPEESVELKSGQEALNQVINLESIDPLLLTDMRIGYEMTLEQDSRKILTLKPFWYYQYNGVWQKLVTDERRPVDGLE</sequence>
<comment type="caution">
    <text evidence="2">The sequence shown here is derived from an EMBL/GenBank/DDBJ whole genome shotgun (WGS) entry which is preliminary data.</text>
</comment>
<keyword evidence="3" id="KW-1185">Reference proteome</keyword>
<dbReference type="EMBL" id="MAMP01000003">
    <property type="protein sequence ID" value="OES46313.1"/>
    <property type="molecule type" value="Genomic_DNA"/>
</dbReference>
<evidence type="ECO:0000313" key="3">
    <source>
        <dbReference type="Proteomes" id="UP000095658"/>
    </source>
</evidence>
<evidence type="ECO:0000313" key="2">
    <source>
        <dbReference type="EMBL" id="OES46313.1"/>
    </source>
</evidence>
<name>A0A1E7DT98_9BACI</name>
<proteinExistence type="predicted"/>
<gene>
    <name evidence="2" type="ORF">BA724_14970</name>
</gene>
<dbReference type="Gene3D" id="3.10.450.310">
    <property type="match status" value="1"/>
</dbReference>
<dbReference type="InterPro" id="IPR042274">
    <property type="entry name" value="YycH/YycI_2"/>
</dbReference>
<accession>A0A1E7DT98</accession>
<dbReference type="AlphaFoldDB" id="A0A1E7DT98"/>
<dbReference type="STRING" id="1714016.BA724_14970"/>
<dbReference type="RefSeq" id="WP_069937052.1">
    <property type="nucleotide sequence ID" value="NZ_MAMP01000003.1"/>
</dbReference>
<dbReference type="CDD" id="cd15787">
    <property type="entry name" value="YycH_N"/>
    <property type="match status" value="1"/>
</dbReference>
<dbReference type="Pfam" id="PF07435">
    <property type="entry name" value="YycH"/>
    <property type="match status" value="1"/>
</dbReference>
<dbReference type="OrthoDB" id="2382185at2"/>
<evidence type="ECO:0000259" key="1">
    <source>
        <dbReference type="Pfam" id="PF07435"/>
    </source>
</evidence>
<protein>
    <recommendedName>
        <fullName evidence="1">Regulatory protein YycH domain-containing protein</fullName>
    </recommendedName>
</protein>
<organism evidence="2 3">
    <name type="scientific">Domibacillus iocasae</name>
    <dbReference type="NCBI Taxonomy" id="1714016"/>
    <lineage>
        <taxon>Bacteria</taxon>
        <taxon>Bacillati</taxon>
        <taxon>Bacillota</taxon>
        <taxon>Bacilli</taxon>
        <taxon>Bacillales</taxon>
        <taxon>Bacillaceae</taxon>
        <taxon>Domibacillus</taxon>
    </lineage>
</organism>
<dbReference type="Proteomes" id="UP000095658">
    <property type="component" value="Unassembled WGS sequence"/>
</dbReference>
<feature type="domain" description="Regulatory protein YycH" evidence="1">
    <location>
        <begin position="4"/>
        <end position="430"/>
    </location>
</feature>